<feature type="transmembrane region" description="Helical" evidence="2">
    <location>
        <begin position="66"/>
        <end position="85"/>
    </location>
</feature>
<evidence type="ECO:0000256" key="2">
    <source>
        <dbReference type="SAM" id="Phobius"/>
    </source>
</evidence>
<reference evidence="4 5" key="1">
    <citation type="submission" date="2023-12" db="EMBL/GenBank/DDBJ databases">
        <title>Streptomyces sp. V4-01.</title>
        <authorList>
            <person name="Somphong A."/>
            <person name="Phongsopitanun W."/>
        </authorList>
    </citation>
    <scope>NUCLEOTIDE SEQUENCE [LARGE SCALE GENOMIC DNA]</scope>
    <source>
        <strain evidence="4 5">V4-01</strain>
    </source>
</reference>
<dbReference type="PANTHER" id="PTHR22911:SF76">
    <property type="entry name" value="EAMA DOMAIN-CONTAINING PROTEIN"/>
    <property type="match status" value="1"/>
</dbReference>
<keyword evidence="2" id="KW-1133">Transmembrane helix</keyword>
<dbReference type="InterPro" id="IPR037185">
    <property type="entry name" value="EmrE-like"/>
</dbReference>
<protein>
    <submittedName>
        <fullName evidence="4">DMT family transporter</fullName>
    </submittedName>
</protein>
<evidence type="ECO:0000313" key="4">
    <source>
        <dbReference type="EMBL" id="MEE4543388.1"/>
    </source>
</evidence>
<dbReference type="Pfam" id="PF00892">
    <property type="entry name" value="EamA"/>
    <property type="match status" value="2"/>
</dbReference>
<sequence length="310" mass="31266">MPARGVDFTLLAVAIAGVSMSAPLIAATAAPALAIAFWRNAMAVGVLSPVALWRHRGELRHMGRRAALMSVLAGVVLALHFGLWLPSLDMTSVATSTALVTTTPIWTTLILRARGHRPPALVWAGTALAVLGVVILTGIDLSTDTRALEGDALALAAGAAAAGYMLLGSEVRRTASTTAYTYVCYSTTAAVLLGACLVSGSALGGYDGRTWLKIAALTVVAQLLGHSLLNRVVRGLGPSTTSTAILLETPGAALIAALWLGQTPPAAAYPALGVILAGLALVILADRRKSAAAASAAAEAVAPAGTPAGA</sequence>
<feature type="transmembrane region" description="Helical" evidence="2">
    <location>
        <begin position="91"/>
        <end position="111"/>
    </location>
</feature>
<dbReference type="Proteomes" id="UP001344658">
    <property type="component" value="Unassembled WGS sequence"/>
</dbReference>
<feature type="transmembrane region" description="Helical" evidence="2">
    <location>
        <begin position="266"/>
        <end position="285"/>
    </location>
</feature>
<accession>A0ABU7PCI7</accession>
<feature type="transmembrane region" description="Helical" evidence="2">
    <location>
        <begin position="179"/>
        <end position="204"/>
    </location>
</feature>
<feature type="transmembrane region" description="Helical" evidence="2">
    <location>
        <begin position="151"/>
        <end position="167"/>
    </location>
</feature>
<dbReference type="InterPro" id="IPR000620">
    <property type="entry name" value="EamA_dom"/>
</dbReference>
<evidence type="ECO:0000256" key="1">
    <source>
        <dbReference type="ARBA" id="ARBA00007362"/>
    </source>
</evidence>
<gene>
    <name evidence="4" type="ORF">V2S66_15585</name>
</gene>
<feature type="domain" description="EamA" evidence="3">
    <location>
        <begin position="6"/>
        <end position="137"/>
    </location>
</feature>
<proteinExistence type="inferred from homology"/>
<name>A0ABU7PCI7_9ACTN</name>
<keyword evidence="2" id="KW-0472">Membrane</keyword>
<comment type="caution">
    <text evidence="4">The sequence shown here is derived from an EMBL/GenBank/DDBJ whole genome shotgun (WGS) entry which is preliminary data.</text>
</comment>
<dbReference type="PANTHER" id="PTHR22911">
    <property type="entry name" value="ACYL-MALONYL CONDENSING ENZYME-RELATED"/>
    <property type="match status" value="1"/>
</dbReference>
<organism evidence="4 5">
    <name type="scientific">Actinacidiphila polyblastidii</name>
    <dbReference type="NCBI Taxonomy" id="3110430"/>
    <lineage>
        <taxon>Bacteria</taxon>
        <taxon>Bacillati</taxon>
        <taxon>Actinomycetota</taxon>
        <taxon>Actinomycetes</taxon>
        <taxon>Kitasatosporales</taxon>
        <taxon>Streptomycetaceae</taxon>
        <taxon>Actinacidiphila</taxon>
    </lineage>
</organism>
<dbReference type="EMBL" id="JAZEWV010000011">
    <property type="protein sequence ID" value="MEE4543388.1"/>
    <property type="molecule type" value="Genomic_DNA"/>
</dbReference>
<evidence type="ECO:0000313" key="5">
    <source>
        <dbReference type="Proteomes" id="UP001344658"/>
    </source>
</evidence>
<feature type="domain" description="EamA" evidence="3">
    <location>
        <begin position="150"/>
        <end position="283"/>
    </location>
</feature>
<comment type="similarity">
    <text evidence="1">Belongs to the EamA transporter family.</text>
</comment>
<keyword evidence="5" id="KW-1185">Reference proteome</keyword>
<keyword evidence="2" id="KW-0812">Transmembrane</keyword>
<feature type="transmembrane region" description="Helical" evidence="2">
    <location>
        <begin position="120"/>
        <end position="139"/>
    </location>
</feature>
<evidence type="ECO:0000259" key="3">
    <source>
        <dbReference type="Pfam" id="PF00892"/>
    </source>
</evidence>
<dbReference type="SUPFAM" id="SSF103481">
    <property type="entry name" value="Multidrug resistance efflux transporter EmrE"/>
    <property type="match status" value="2"/>
</dbReference>